<protein>
    <submittedName>
        <fullName evidence="3">ImmA/IrrE family metallo-endopeptidase</fullName>
    </submittedName>
</protein>
<gene>
    <name evidence="3" type="ORF">QYS47_18135</name>
</gene>
<dbReference type="GO" id="GO:0003677">
    <property type="term" value="F:DNA binding"/>
    <property type="evidence" value="ECO:0007669"/>
    <property type="project" value="InterPro"/>
</dbReference>
<dbReference type="SMART" id="SM00530">
    <property type="entry name" value="HTH_XRE"/>
    <property type="match status" value="1"/>
</dbReference>
<sequence>MMNDVLKLRREQLTPPGDDIQETIDGIGMSQKELAERMDRPKEKINSLIKGNEPLTMTTAIGLERVLGIPKSFWLNREREYREQLADIEAEEFLEQCKDWLKSFPVKEMKKFGWLSDTQDKSILCDELLKYFGVNSPERWNHIYVQEKEVAVAFRASLAHTSSPQALSVWLRKGQLEAQKEKLTEFNKSKFRAALKEARNLAFQQPSDFAQQLIKLCRESGVHLVYTPKLPKAAISGATKWEGDNPLIQLSDRYKTNDRFWFTFFHEAGHILLHGKKEIFLDGLDTDNTDLEKEAEADQFAADQLIPRANYSRMMEEVQSTEDLERFANEIEMHPGIIIGRLQHEKVIHFSQFNEYKENIELF</sequence>
<evidence type="ECO:0000313" key="3">
    <source>
        <dbReference type="EMBL" id="WKK79342.2"/>
    </source>
</evidence>
<dbReference type="Gene3D" id="1.10.10.2910">
    <property type="match status" value="1"/>
</dbReference>
<comment type="similarity">
    <text evidence="1">Belongs to the short-chain fatty acyl-CoA assimilation regulator (ScfR) family.</text>
</comment>
<organism evidence="3">
    <name type="scientific">Marivirga arenosa</name>
    <dbReference type="NCBI Taxonomy" id="3059076"/>
    <lineage>
        <taxon>Bacteria</taxon>
        <taxon>Pseudomonadati</taxon>
        <taxon>Bacteroidota</taxon>
        <taxon>Cytophagia</taxon>
        <taxon>Cytophagales</taxon>
        <taxon>Marivirgaceae</taxon>
        <taxon>Marivirga</taxon>
    </lineage>
</organism>
<dbReference type="RefSeq" id="WP_322347034.1">
    <property type="nucleotide sequence ID" value="NZ_CP129968.2"/>
</dbReference>
<dbReference type="InterPro" id="IPR052345">
    <property type="entry name" value="Rad_response_metalloprotease"/>
</dbReference>
<reference evidence="3" key="1">
    <citation type="submission" date="2023-08" db="EMBL/GenBank/DDBJ databases">
        <title>Comparative genomics and taxonomic characterization of three novel marine species of genus Marivirga.</title>
        <authorList>
            <person name="Muhammad N."/>
            <person name="Kim S.-G."/>
        </authorList>
    </citation>
    <scope>NUCLEOTIDE SEQUENCE</scope>
    <source>
        <strain evidence="3">BKB1-2</strain>
    </source>
</reference>
<dbReference type="SUPFAM" id="SSF47413">
    <property type="entry name" value="lambda repressor-like DNA-binding domains"/>
    <property type="match status" value="1"/>
</dbReference>
<dbReference type="AlphaFoldDB" id="A0AA49GDA9"/>
<feature type="domain" description="HTH cro/C1-type" evidence="2">
    <location>
        <begin position="28"/>
        <end position="74"/>
    </location>
</feature>
<dbReference type="KEGG" id="marp:QYS47_18135"/>
<dbReference type="Proteomes" id="UP001232019">
    <property type="component" value="Chromosome"/>
</dbReference>
<evidence type="ECO:0000259" key="2">
    <source>
        <dbReference type="PROSITE" id="PS50943"/>
    </source>
</evidence>
<dbReference type="CDD" id="cd00093">
    <property type="entry name" value="HTH_XRE"/>
    <property type="match status" value="1"/>
</dbReference>
<accession>A0AA49GDA9</accession>
<name>A0AA49GDA9_9BACT</name>
<dbReference type="PANTHER" id="PTHR43236:SF2">
    <property type="entry name" value="BLL0069 PROTEIN"/>
    <property type="match status" value="1"/>
</dbReference>
<dbReference type="InterPro" id="IPR001387">
    <property type="entry name" value="Cro/C1-type_HTH"/>
</dbReference>
<evidence type="ECO:0000256" key="1">
    <source>
        <dbReference type="ARBA" id="ARBA00007227"/>
    </source>
</evidence>
<dbReference type="PROSITE" id="PS50943">
    <property type="entry name" value="HTH_CROC1"/>
    <property type="match status" value="1"/>
</dbReference>
<dbReference type="EMBL" id="CP129968">
    <property type="protein sequence ID" value="WKK79342.2"/>
    <property type="molecule type" value="Genomic_DNA"/>
</dbReference>
<dbReference type="InterPro" id="IPR010982">
    <property type="entry name" value="Lambda_DNA-bd_dom_sf"/>
</dbReference>
<dbReference type="Gene3D" id="1.10.260.40">
    <property type="entry name" value="lambda repressor-like DNA-binding domains"/>
    <property type="match status" value="1"/>
</dbReference>
<dbReference type="PANTHER" id="PTHR43236">
    <property type="entry name" value="ANTITOXIN HIGA1"/>
    <property type="match status" value="1"/>
</dbReference>
<dbReference type="InterPro" id="IPR010359">
    <property type="entry name" value="IrrE_HExxH"/>
</dbReference>
<proteinExistence type="inferred from homology"/>
<dbReference type="Pfam" id="PF06114">
    <property type="entry name" value="Peptidase_M78"/>
    <property type="match status" value="1"/>
</dbReference>